<feature type="region of interest" description="Disordered" evidence="1">
    <location>
        <begin position="116"/>
        <end position="135"/>
    </location>
</feature>
<proteinExistence type="predicted"/>
<reference evidence="2 3" key="1">
    <citation type="journal article" date="2021" name="Elife">
        <title>Chloroplast acquisition without the gene transfer in kleptoplastic sea slugs, Plakobranchus ocellatus.</title>
        <authorList>
            <person name="Maeda T."/>
            <person name="Takahashi S."/>
            <person name="Yoshida T."/>
            <person name="Shimamura S."/>
            <person name="Takaki Y."/>
            <person name="Nagai Y."/>
            <person name="Toyoda A."/>
            <person name="Suzuki Y."/>
            <person name="Arimoto A."/>
            <person name="Ishii H."/>
            <person name="Satoh N."/>
            <person name="Nishiyama T."/>
            <person name="Hasebe M."/>
            <person name="Maruyama T."/>
            <person name="Minagawa J."/>
            <person name="Obokata J."/>
            <person name="Shigenobu S."/>
        </authorList>
    </citation>
    <scope>NUCLEOTIDE SEQUENCE [LARGE SCALE GENOMIC DNA]</scope>
</reference>
<keyword evidence="3" id="KW-1185">Reference proteome</keyword>
<name>A0AAV4BU23_9GAST</name>
<evidence type="ECO:0000313" key="2">
    <source>
        <dbReference type="EMBL" id="GFO23950.1"/>
    </source>
</evidence>
<comment type="caution">
    <text evidence="2">The sequence shown here is derived from an EMBL/GenBank/DDBJ whole genome shotgun (WGS) entry which is preliminary data.</text>
</comment>
<protein>
    <submittedName>
        <fullName evidence="2">Uncharacterized protein</fullName>
    </submittedName>
</protein>
<dbReference type="Proteomes" id="UP000735302">
    <property type="component" value="Unassembled WGS sequence"/>
</dbReference>
<sequence>MYDHQHAQNATERDRARKKTIKRALLTDLFTQERTILAKRPAYDWEDQIDVCQALGFLARHAQSILGQRIVHQGLMHSAYTFASQTRLNPTFRNLASRINAKTGLLCIASPHQSDLGFSGQPSSQGADGGARTRDRRVTADLKADSLPTVLPRPLCSSYILYSD</sequence>
<organism evidence="2 3">
    <name type="scientific">Plakobranchus ocellatus</name>
    <dbReference type="NCBI Taxonomy" id="259542"/>
    <lineage>
        <taxon>Eukaryota</taxon>
        <taxon>Metazoa</taxon>
        <taxon>Spiralia</taxon>
        <taxon>Lophotrochozoa</taxon>
        <taxon>Mollusca</taxon>
        <taxon>Gastropoda</taxon>
        <taxon>Heterobranchia</taxon>
        <taxon>Euthyneura</taxon>
        <taxon>Panpulmonata</taxon>
        <taxon>Sacoglossa</taxon>
        <taxon>Placobranchoidea</taxon>
        <taxon>Plakobranchidae</taxon>
        <taxon>Plakobranchus</taxon>
    </lineage>
</organism>
<dbReference type="AlphaFoldDB" id="A0AAV4BU23"/>
<evidence type="ECO:0000256" key="1">
    <source>
        <dbReference type="SAM" id="MobiDB-lite"/>
    </source>
</evidence>
<accession>A0AAV4BU23</accession>
<evidence type="ECO:0000313" key="3">
    <source>
        <dbReference type="Proteomes" id="UP000735302"/>
    </source>
</evidence>
<gene>
    <name evidence="2" type="ORF">PoB_005045500</name>
</gene>
<dbReference type="EMBL" id="BLXT01005558">
    <property type="protein sequence ID" value="GFO23950.1"/>
    <property type="molecule type" value="Genomic_DNA"/>
</dbReference>